<evidence type="ECO:0000256" key="1">
    <source>
        <dbReference type="SAM" id="MobiDB-lite"/>
    </source>
</evidence>
<accession>A0A9W6T272</accession>
<sequence>METEFSEKKSCIGNSHFSNNQFLRLSSSRCSGYHLKISFRDSTDFSEIDEKSQLSFISDISAFESADNLDGDSKQSNPISIEAKEDSDNSSNPSMLI</sequence>
<name>A0A9W6T272_CANBO</name>
<feature type="region of interest" description="Disordered" evidence="1">
    <location>
        <begin position="67"/>
        <end position="97"/>
    </location>
</feature>
<gene>
    <name evidence="2" type="ORF">Cboi02_000359200</name>
</gene>
<evidence type="ECO:0000313" key="3">
    <source>
        <dbReference type="Proteomes" id="UP001165120"/>
    </source>
</evidence>
<protein>
    <submittedName>
        <fullName evidence="2">Unnamed protein product</fullName>
    </submittedName>
</protein>
<dbReference type="EMBL" id="BSXN01001269">
    <property type="protein sequence ID" value="GME72405.1"/>
    <property type="molecule type" value="Genomic_DNA"/>
</dbReference>
<dbReference type="Proteomes" id="UP001165120">
    <property type="component" value="Unassembled WGS sequence"/>
</dbReference>
<dbReference type="AlphaFoldDB" id="A0A9W6T272"/>
<keyword evidence="3" id="KW-1185">Reference proteome</keyword>
<organism evidence="2 3">
    <name type="scientific">Candida boidinii</name>
    <name type="common">Yeast</name>
    <dbReference type="NCBI Taxonomy" id="5477"/>
    <lineage>
        <taxon>Eukaryota</taxon>
        <taxon>Fungi</taxon>
        <taxon>Dikarya</taxon>
        <taxon>Ascomycota</taxon>
        <taxon>Saccharomycotina</taxon>
        <taxon>Pichiomycetes</taxon>
        <taxon>Pichiales</taxon>
        <taxon>Pichiaceae</taxon>
        <taxon>Ogataea</taxon>
        <taxon>Ogataea/Candida clade</taxon>
    </lineage>
</organism>
<reference evidence="2" key="1">
    <citation type="submission" date="2023-04" db="EMBL/GenBank/DDBJ databases">
        <title>Candida boidinii NBRC 10035.</title>
        <authorList>
            <person name="Ichikawa N."/>
            <person name="Sato H."/>
            <person name="Tonouchi N."/>
        </authorList>
    </citation>
    <scope>NUCLEOTIDE SEQUENCE</scope>
    <source>
        <strain evidence="2">NBRC 10035</strain>
    </source>
</reference>
<comment type="caution">
    <text evidence="2">The sequence shown here is derived from an EMBL/GenBank/DDBJ whole genome shotgun (WGS) entry which is preliminary data.</text>
</comment>
<proteinExistence type="predicted"/>
<evidence type="ECO:0000313" key="2">
    <source>
        <dbReference type="EMBL" id="GME72405.1"/>
    </source>
</evidence>